<dbReference type="InParanoid" id="C3XZ29"/>
<feature type="transmembrane region" description="Helical" evidence="6">
    <location>
        <begin position="119"/>
        <end position="146"/>
    </location>
</feature>
<comment type="similarity">
    <text evidence="5">Belongs to the TMEM179 family.</text>
</comment>
<feature type="transmembrane region" description="Helical" evidence="6">
    <location>
        <begin position="12"/>
        <end position="38"/>
    </location>
</feature>
<keyword evidence="3 6" id="KW-1133">Transmembrane helix</keyword>
<keyword evidence="2 6" id="KW-0812">Transmembrane</keyword>
<dbReference type="eggNOG" id="ENOG502QW4U">
    <property type="taxonomic scope" value="Eukaryota"/>
</dbReference>
<keyword evidence="4 6" id="KW-0472">Membrane</keyword>
<dbReference type="AlphaFoldDB" id="C3XZ29"/>
<accession>C3XZ29</accession>
<dbReference type="InterPro" id="IPR059010">
    <property type="entry name" value="TMEM179-179B"/>
</dbReference>
<dbReference type="STRING" id="7739.C3XZ29"/>
<name>C3XZ29_BRAFL</name>
<feature type="non-terminal residue" evidence="7">
    <location>
        <position position="227"/>
    </location>
</feature>
<evidence type="ECO:0000256" key="6">
    <source>
        <dbReference type="SAM" id="Phobius"/>
    </source>
</evidence>
<dbReference type="Pfam" id="PF26158">
    <property type="entry name" value="Claudin_TMEM179-179B"/>
    <property type="match status" value="1"/>
</dbReference>
<dbReference type="PANTHER" id="PTHR31872:SF4">
    <property type="entry name" value="TRANSMEMBRANE PROTEIN 179"/>
    <property type="match status" value="1"/>
</dbReference>
<evidence type="ECO:0000256" key="1">
    <source>
        <dbReference type="ARBA" id="ARBA00004141"/>
    </source>
</evidence>
<evidence type="ECO:0000256" key="5">
    <source>
        <dbReference type="ARBA" id="ARBA00093776"/>
    </source>
</evidence>
<organism>
    <name type="scientific">Branchiostoma floridae</name>
    <name type="common">Florida lancelet</name>
    <name type="synonym">Amphioxus</name>
    <dbReference type="NCBI Taxonomy" id="7739"/>
    <lineage>
        <taxon>Eukaryota</taxon>
        <taxon>Metazoa</taxon>
        <taxon>Chordata</taxon>
        <taxon>Cephalochordata</taxon>
        <taxon>Leptocardii</taxon>
        <taxon>Amphioxiformes</taxon>
        <taxon>Branchiostomatidae</taxon>
        <taxon>Branchiostoma</taxon>
    </lineage>
</organism>
<gene>
    <name evidence="7" type="ORF">BRAFLDRAFT_260475</name>
</gene>
<evidence type="ECO:0000256" key="4">
    <source>
        <dbReference type="ARBA" id="ARBA00023136"/>
    </source>
</evidence>
<evidence type="ECO:0000313" key="7">
    <source>
        <dbReference type="EMBL" id="EEN66593.1"/>
    </source>
</evidence>
<feature type="transmembrane region" description="Helical" evidence="6">
    <location>
        <begin position="185"/>
        <end position="206"/>
    </location>
</feature>
<feature type="transmembrane region" description="Helical" evidence="6">
    <location>
        <begin position="84"/>
        <end position="107"/>
    </location>
</feature>
<evidence type="ECO:0008006" key="8">
    <source>
        <dbReference type="Google" id="ProtNLM"/>
    </source>
</evidence>
<evidence type="ECO:0000256" key="3">
    <source>
        <dbReference type="ARBA" id="ARBA00022989"/>
    </source>
</evidence>
<dbReference type="PANTHER" id="PTHR31872">
    <property type="entry name" value="TRANSMEMBRANE PROTEIN 179"/>
    <property type="match status" value="1"/>
</dbReference>
<reference evidence="7" key="1">
    <citation type="journal article" date="2008" name="Nature">
        <title>The amphioxus genome and the evolution of the chordate karyotype.</title>
        <authorList>
            <consortium name="US DOE Joint Genome Institute (JGI-PGF)"/>
            <person name="Putnam N.H."/>
            <person name="Butts T."/>
            <person name="Ferrier D.E.K."/>
            <person name="Furlong R.F."/>
            <person name="Hellsten U."/>
            <person name="Kawashima T."/>
            <person name="Robinson-Rechavi M."/>
            <person name="Shoguchi E."/>
            <person name="Terry A."/>
            <person name="Yu J.-K."/>
            <person name="Benito-Gutierrez E.L."/>
            <person name="Dubchak I."/>
            <person name="Garcia-Fernandez J."/>
            <person name="Gibson-Brown J.J."/>
            <person name="Grigoriev I.V."/>
            <person name="Horton A.C."/>
            <person name="de Jong P.J."/>
            <person name="Jurka J."/>
            <person name="Kapitonov V.V."/>
            <person name="Kohara Y."/>
            <person name="Kuroki Y."/>
            <person name="Lindquist E."/>
            <person name="Lucas S."/>
            <person name="Osoegawa K."/>
            <person name="Pennacchio L.A."/>
            <person name="Salamov A.A."/>
            <person name="Satou Y."/>
            <person name="Sauka-Spengler T."/>
            <person name="Schmutz J."/>
            <person name="Shin-I T."/>
            <person name="Toyoda A."/>
            <person name="Bronner-Fraser M."/>
            <person name="Fujiyama A."/>
            <person name="Holland L.Z."/>
            <person name="Holland P.W.H."/>
            <person name="Satoh N."/>
            <person name="Rokhsar D.S."/>
        </authorList>
    </citation>
    <scope>NUCLEOTIDE SEQUENCE [LARGE SCALE GENOMIC DNA]</scope>
    <source>
        <strain evidence="7">S238N-H82</strain>
        <tissue evidence="7">Testes</tissue>
    </source>
</reference>
<dbReference type="InterPro" id="IPR029673">
    <property type="entry name" value="TMEM179"/>
</dbReference>
<comment type="subcellular location">
    <subcellularLocation>
        <location evidence="1">Membrane</location>
        <topology evidence="1">Multi-pass membrane protein</topology>
    </subcellularLocation>
</comment>
<dbReference type="EMBL" id="GG666475">
    <property type="protein sequence ID" value="EEN66593.1"/>
    <property type="molecule type" value="Genomic_DNA"/>
</dbReference>
<protein>
    <recommendedName>
        <fullName evidence="8">Transmembrane protein 179</fullName>
    </recommendedName>
</protein>
<proteinExistence type="inferred from homology"/>
<evidence type="ECO:0000256" key="2">
    <source>
        <dbReference type="ARBA" id="ARBA00022692"/>
    </source>
</evidence>
<sequence>MSNLFMVIHTVMGIGNTLLLSQCTAYLLALVLSFFMAVPMGQNQRNFDGKCLLYARGTWSVNASSEVGWKMDITYWGSQSVCNYSIYMGIVTMIVAFVQVVRTSYFLYKGLDSSFLDAFVSFVVNFILTTMLFTSALILTMGLSAWCREVTQHIYMCEEAQYSSWLNWKGIDTSFFYIQLGMAQFGSWCGWVCWLIATMLTGLRVYNYHQREDILRSLRREKDRLVG</sequence>